<protein>
    <recommendedName>
        <fullName evidence="4">MFS transporter</fullName>
    </recommendedName>
</protein>
<proteinExistence type="predicted"/>
<accession>A0ABS2PGW6</accession>
<evidence type="ECO:0000256" key="1">
    <source>
        <dbReference type="SAM" id="Phobius"/>
    </source>
</evidence>
<evidence type="ECO:0000313" key="2">
    <source>
        <dbReference type="EMBL" id="MBM7634191.1"/>
    </source>
</evidence>
<feature type="transmembrane region" description="Helical" evidence="1">
    <location>
        <begin position="12"/>
        <end position="35"/>
    </location>
</feature>
<reference evidence="2 3" key="1">
    <citation type="submission" date="2021-01" db="EMBL/GenBank/DDBJ databases">
        <title>Genomic Encyclopedia of Type Strains, Phase IV (KMG-IV): sequencing the most valuable type-strain genomes for metagenomic binning, comparative biology and taxonomic classification.</title>
        <authorList>
            <person name="Goeker M."/>
        </authorList>
    </citation>
    <scope>NUCLEOTIDE SEQUENCE [LARGE SCALE GENOMIC DNA]</scope>
    <source>
        <strain evidence="2 3">DSM 25540</strain>
    </source>
</reference>
<organism evidence="2 3">
    <name type="scientific">Geomicrobium sediminis</name>
    <dbReference type="NCBI Taxonomy" id="1347788"/>
    <lineage>
        <taxon>Bacteria</taxon>
        <taxon>Bacillati</taxon>
        <taxon>Bacillota</taxon>
        <taxon>Bacilli</taxon>
        <taxon>Bacillales</taxon>
        <taxon>Geomicrobium</taxon>
    </lineage>
</organism>
<comment type="caution">
    <text evidence="2">The sequence shown here is derived from an EMBL/GenBank/DDBJ whole genome shotgun (WGS) entry which is preliminary data.</text>
</comment>
<evidence type="ECO:0000313" key="3">
    <source>
        <dbReference type="Proteomes" id="UP000741863"/>
    </source>
</evidence>
<feature type="transmembrane region" description="Helical" evidence="1">
    <location>
        <begin position="41"/>
        <end position="59"/>
    </location>
</feature>
<sequence length="60" mass="6768">MNNSTLLGKTQLFWFFVHAQIGVGLFSLSNSIYTYAKTDGWLSLLIAALFVQAVLYCLYD</sequence>
<gene>
    <name evidence="2" type="ORF">JOD17_003293</name>
</gene>
<keyword evidence="1" id="KW-0472">Membrane</keyword>
<keyword evidence="1" id="KW-1133">Transmembrane helix</keyword>
<dbReference type="EMBL" id="JAFBEC010000010">
    <property type="protein sequence ID" value="MBM7634191.1"/>
    <property type="molecule type" value="Genomic_DNA"/>
</dbReference>
<dbReference type="Proteomes" id="UP000741863">
    <property type="component" value="Unassembled WGS sequence"/>
</dbReference>
<keyword evidence="3" id="KW-1185">Reference proteome</keyword>
<dbReference type="InterPro" id="IPR004761">
    <property type="entry name" value="Spore_GerAB"/>
</dbReference>
<name>A0ABS2PGW6_9BACL</name>
<keyword evidence="1" id="KW-0812">Transmembrane</keyword>
<evidence type="ECO:0008006" key="4">
    <source>
        <dbReference type="Google" id="ProtNLM"/>
    </source>
</evidence>
<dbReference type="Pfam" id="PF03845">
    <property type="entry name" value="Spore_permease"/>
    <property type="match status" value="1"/>
</dbReference>